<reference evidence="5 6" key="1">
    <citation type="journal article" date="2013" name="Stand. Genomic Sci.">
        <title>Complete genome sequence of Dehalobacter restrictus PER-K23(T.).</title>
        <authorList>
            <person name="Kruse T."/>
            <person name="Maillard J."/>
            <person name="Goodwin L."/>
            <person name="Woyke T."/>
            <person name="Teshima H."/>
            <person name="Bruce D."/>
            <person name="Detter C."/>
            <person name="Tapia R."/>
            <person name="Han C."/>
            <person name="Huntemann M."/>
            <person name="Wei C.L."/>
            <person name="Han J."/>
            <person name="Chen A."/>
            <person name="Kyrpides N."/>
            <person name="Szeto E."/>
            <person name="Markowitz V."/>
            <person name="Ivanova N."/>
            <person name="Pagani I."/>
            <person name="Pati A."/>
            <person name="Pitluck S."/>
            <person name="Nolan M."/>
            <person name="Holliger C."/>
            <person name="Smidt H."/>
        </authorList>
    </citation>
    <scope>NUCLEOTIDE SEQUENCE [LARGE SCALE GENOMIC DNA]</scope>
    <source>
        <strain evidence="6">DSM 9455</strain>
    </source>
</reference>
<dbReference type="Gene3D" id="1.10.560.10">
    <property type="entry name" value="GroEL-like equatorial domain"/>
    <property type="match status" value="1"/>
</dbReference>
<dbReference type="Gene3D" id="3.50.7.10">
    <property type="entry name" value="GroEL"/>
    <property type="match status" value="1"/>
</dbReference>
<dbReference type="NCBIfam" id="NF009489">
    <property type="entry name" value="PRK12851.1"/>
    <property type="match status" value="1"/>
</dbReference>
<comment type="similarity">
    <text evidence="1 3">Belongs to the chaperonin (HSP60) family.</text>
</comment>
<sequence>MESMILKGEKARNALVRGINLVTDCVKATLGPNGHNVVFEERRPRFPTTTNDGVTIVERIDLRDSFENLGCRILQQAAGQTNKMAGDGTTTSIILAQGFVQEGIKNVAAGENSLDILQGMSKAIDLVITKLRENATEVKTIEQIQQLATVSSGEEEIGRIIAQAYQKVGMNGIIQFELGKKQETILDIVDGIKFAKGYLSPLMINKQEKACVELENPLILIVDERITYIYQIMSVLESVVSSQRPLLIISEDISIELLKLLVSNKINKTMEIAAVTSPGYGERRKAYLEDIATLTGGMVISEENGITLEEVLSQHLGGAKKVIVQKESTSIIGGYGSKTEIEERAQQVKARIADAEDDWTKGKLLERLGWLNGKICTVKVGGATEAEAIRKQYLVEDALNSTRAGIEHGVLPGGGVALLEAAKILETVQSANKGEMAGNKIVSEVLKLPVKILAENNGRNSLEVISEIMTLPQGYGYDALTDCYVDLVEQGIFDAAEVTIQALQNAYSVAALVINSEGLITYEV</sequence>
<dbReference type="InterPro" id="IPR027413">
    <property type="entry name" value="GROEL-like_equatorial_sf"/>
</dbReference>
<dbReference type="InterPro" id="IPR027409">
    <property type="entry name" value="GroEL-like_apical_dom_sf"/>
</dbReference>
<gene>
    <name evidence="5" type="ORF">DEHRE_03955</name>
</gene>
<name>A0ABM5P4F9_DEHRP</name>
<evidence type="ECO:0000256" key="4">
    <source>
        <dbReference type="RuleBase" id="RU000419"/>
    </source>
</evidence>
<dbReference type="PRINTS" id="PR00298">
    <property type="entry name" value="CHAPERONIN60"/>
</dbReference>
<dbReference type="Gene3D" id="3.30.260.10">
    <property type="entry name" value="TCP-1-like chaperonin intermediate domain"/>
    <property type="match status" value="1"/>
</dbReference>
<dbReference type="NCBIfam" id="NF000592">
    <property type="entry name" value="PRK00013.1"/>
    <property type="match status" value="1"/>
</dbReference>
<keyword evidence="6" id="KW-1185">Reference proteome</keyword>
<dbReference type="NCBIfam" id="NF009487">
    <property type="entry name" value="PRK12849.1"/>
    <property type="match status" value="1"/>
</dbReference>
<dbReference type="InterPro" id="IPR002423">
    <property type="entry name" value="Cpn60/GroEL/TCP-1"/>
</dbReference>
<comment type="subunit">
    <text evidence="4">Forms a cylinder of 14 subunits composed of two heptameric rings stacked back-to-back. Interacts with the co-chaperonin GroES.</text>
</comment>
<dbReference type="SUPFAM" id="SSF54849">
    <property type="entry name" value="GroEL-intermediate domain like"/>
    <property type="match status" value="1"/>
</dbReference>
<dbReference type="RefSeq" id="WP_025205268.1">
    <property type="nucleotide sequence ID" value="NZ_CP007033.1"/>
</dbReference>
<evidence type="ECO:0000313" key="6">
    <source>
        <dbReference type="Proteomes" id="UP000018934"/>
    </source>
</evidence>
<dbReference type="InterPro" id="IPR027410">
    <property type="entry name" value="TCP-1-like_intermed_sf"/>
</dbReference>
<evidence type="ECO:0000313" key="5">
    <source>
        <dbReference type="EMBL" id="AHF09340.1"/>
    </source>
</evidence>
<dbReference type="Proteomes" id="UP000018934">
    <property type="component" value="Chromosome"/>
</dbReference>
<evidence type="ECO:0000256" key="2">
    <source>
        <dbReference type="ARBA" id="ARBA00023186"/>
    </source>
</evidence>
<dbReference type="SUPFAM" id="SSF52029">
    <property type="entry name" value="GroEL apical domain-like"/>
    <property type="match status" value="1"/>
</dbReference>
<organism evidence="5 6">
    <name type="scientific">Dehalobacter restrictus (strain DSM 9455 / PER-K23)</name>
    <dbReference type="NCBI Taxonomy" id="871738"/>
    <lineage>
        <taxon>Bacteria</taxon>
        <taxon>Bacillati</taxon>
        <taxon>Bacillota</taxon>
        <taxon>Clostridia</taxon>
        <taxon>Eubacteriales</taxon>
        <taxon>Desulfitobacteriaceae</taxon>
        <taxon>Dehalobacter</taxon>
    </lineage>
</organism>
<dbReference type="CDD" id="cd03344">
    <property type="entry name" value="GroEL"/>
    <property type="match status" value="1"/>
</dbReference>
<dbReference type="SUPFAM" id="SSF48592">
    <property type="entry name" value="GroEL equatorial domain-like"/>
    <property type="match status" value="1"/>
</dbReference>
<accession>A0ABM5P4F9</accession>
<dbReference type="NCBIfam" id="NF009488">
    <property type="entry name" value="PRK12850.1"/>
    <property type="match status" value="1"/>
</dbReference>
<comment type="function">
    <text evidence="4">Together with its co-chaperonin GroES, plays an essential role in assisting protein folding. The GroEL-GroES system forms a nano-cage that allows encapsulation of the non-native substrate proteins and provides a physical environment optimized to promote and accelerate protein folding.</text>
</comment>
<protein>
    <recommendedName>
        <fullName evidence="4">60 kDa chaperonin</fullName>
    </recommendedName>
</protein>
<dbReference type="PANTHER" id="PTHR45633">
    <property type="entry name" value="60 KDA HEAT SHOCK PROTEIN, MITOCHONDRIAL"/>
    <property type="match status" value="1"/>
</dbReference>
<dbReference type="InterPro" id="IPR001844">
    <property type="entry name" value="Cpn60/GroEL"/>
</dbReference>
<keyword evidence="2" id="KW-0143">Chaperone</keyword>
<evidence type="ECO:0000256" key="1">
    <source>
        <dbReference type="ARBA" id="ARBA00006607"/>
    </source>
</evidence>
<evidence type="ECO:0000256" key="3">
    <source>
        <dbReference type="RuleBase" id="RU000418"/>
    </source>
</evidence>
<dbReference type="EMBL" id="CP007033">
    <property type="protein sequence ID" value="AHF09340.1"/>
    <property type="molecule type" value="Genomic_DNA"/>
</dbReference>
<dbReference type="Pfam" id="PF00118">
    <property type="entry name" value="Cpn60_TCP1"/>
    <property type="match status" value="1"/>
</dbReference>
<proteinExistence type="inferred from homology"/>